<protein>
    <submittedName>
        <fullName evidence="1">Helix-turn-helix domain-containing protein</fullName>
    </submittedName>
</protein>
<dbReference type="InterPro" id="IPR009061">
    <property type="entry name" value="DNA-bd_dom_put_sf"/>
</dbReference>
<sequence length="97" mass="11619">MTEKKEMLLIEKTQWESLVSKVRDLTQQVSILKESYVPKSQYYTNKELRILLGVEEKLIRKYREQGLLAYSKIGDKYWYSQQDVSNFLEKTHYGSFT</sequence>
<dbReference type="PANTHER" id="PTHR34585">
    <property type="match status" value="1"/>
</dbReference>
<dbReference type="RefSeq" id="WP_117662595.1">
    <property type="nucleotide sequence ID" value="NZ_CABOGV010000014.1"/>
</dbReference>
<dbReference type="PANTHER" id="PTHR34585:SF22">
    <property type="entry name" value="HELIX-TURN-HELIX DOMAIN-CONTAINING PROTEIN"/>
    <property type="match status" value="1"/>
</dbReference>
<evidence type="ECO:0000313" key="1">
    <source>
        <dbReference type="EMBL" id="MBV3388910.1"/>
    </source>
</evidence>
<dbReference type="Proteomes" id="UP001196765">
    <property type="component" value="Unassembled WGS sequence"/>
</dbReference>
<dbReference type="SUPFAM" id="SSF46955">
    <property type="entry name" value="Putative DNA-binding domain"/>
    <property type="match status" value="1"/>
</dbReference>
<dbReference type="AlphaFoldDB" id="A0AAW4N4F3"/>
<accession>A0AAW4N4F3</accession>
<proteinExistence type="predicted"/>
<dbReference type="EMBL" id="JAHOEI010000081">
    <property type="protein sequence ID" value="MBV3388910.1"/>
    <property type="molecule type" value="Genomic_DNA"/>
</dbReference>
<name>A0AAW4N4F3_9BACT</name>
<evidence type="ECO:0000313" key="2">
    <source>
        <dbReference type="Proteomes" id="UP001196765"/>
    </source>
</evidence>
<reference evidence="1" key="1">
    <citation type="submission" date="2021-06" db="EMBL/GenBank/DDBJ databases">
        <title>Collection of gut derived symbiotic bacterial strains cultured from healthy donors.</title>
        <authorList>
            <person name="Lin H."/>
            <person name="Littmann E."/>
            <person name="Pamer E.G."/>
        </authorList>
    </citation>
    <scope>NUCLEOTIDE SEQUENCE</scope>
    <source>
        <strain evidence="1">MSK.21.74</strain>
    </source>
</reference>
<organism evidence="1 2">
    <name type="scientific">Segatella copri</name>
    <dbReference type="NCBI Taxonomy" id="165179"/>
    <lineage>
        <taxon>Bacteria</taxon>
        <taxon>Pseudomonadati</taxon>
        <taxon>Bacteroidota</taxon>
        <taxon>Bacteroidia</taxon>
        <taxon>Bacteroidales</taxon>
        <taxon>Prevotellaceae</taxon>
        <taxon>Segatella</taxon>
    </lineage>
</organism>
<gene>
    <name evidence="1" type="ORF">KSW82_14370</name>
</gene>
<comment type="caution">
    <text evidence="1">The sequence shown here is derived from an EMBL/GenBank/DDBJ whole genome shotgun (WGS) entry which is preliminary data.</text>
</comment>